<organism evidence="1 2">
    <name type="scientific">Aureispira anguillae</name>
    <dbReference type="NCBI Taxonomy" id="2864201"/>
    <lineage>
        <taxon>Bacteria</taxon>
        <taxon>Pseudomonadati</taxon>
        <taxon>Bacteroidota</taxon>
        <taxon>Saprospiria</taxon>
        <taxon>Saprospirales</taxon>
        <taxon>Saprospiraceae</taxon>
        <taxon>Aureispira</taxon>
    </lineage>
</organism>
<protein>
    <submittedName>
        <fullName evidence="1">Uncharacterized protein</fullName>
    </submittedName>
</protein>
<dbReference type="EMBL" id="AP026867">
    <property type="protein sequence ID" value="BDS12262.1"/>
    <property type="molecule type" value="Genomic_DNA"/>
</dbReference>
<dbReference type="AlphaFoldDB" id="A0A915YFU3"/>
<proteinExistence type="predicted"/>
<name>A0A915YFU3_9BACT</name>
<evidence type="ECO:0000313" key="2">
    <source>
        <dbReference type="Proteomes" id="UP001060919"/>
    </source>
</evidence>
<dbReference type="KEGG" id="aup:AsAng_0029810"/>
<gene>
    <name evidence="1" type="ORF">AsAng_0029810</name>
</gene>
<evidence type="ECO:0000313" key="1">
    <source>
        <dbReference type="EMBL" id="BDS12262.1"/>
    </source>
</evidence>
<dbReference type="RefSeq" id="WP_264793359.1">
    <property type="nucleotide sequence ID" value="NZ_AP026867.1"/>
</dbReference>
<accession>A0A915YFU3</accession>
<keyword evidence="2" id="KW-1185">Reference proteome</keyword>
<dbReference type="Proteomes" id="UP001060919">
    <property type="component" value="Chromosome"/>
</dbReference>
<reference evidence="1" key="1">
    <citation type="submission" date="2022-09" db="EMBL/GenBank/DDBJ databases">
        <title>Aureispira anguillicida sp. nov., isolated from Leptocephalus of Japanese eel Anguilla japonica.</title>
        <authorList>
            <person name="Yuasa K."/>
            <person name="Mekata T."/>
            <person name="Ikunari K."/>
        </authorList>
    </citation>
    <scope>NUCLEOTIDE SEQUENCE</scope>
    <source>
        <strain evidence="1">EL160426</strain>
    </source>
</reference>
<sequence>MNQLLLSSQRLETCKVLQNGKLNLFEALQKIASLELVNLEVELPESSIILEWKEVQTPATPQSFKDLVGKKLGEYKFQYLGRFIQEETPVEVKKEQFVARFPTENITDDTIENTGWVNCTWLIDFLVGADKIEKDGFRKEFLIWRKDEAKKEYTLALSRESIHKASAEQEKFVFNEDLKTIAWDHQILFSGQQSC</sequence>